<accession>A0A3M7PHX4</accession>
<dbReference type="Gene3D" id="3.10.20.90">
    <property type="entry name" value="Phosphatidylinositol 3-kinase Catalytic Subunit, Chain A, domain 1"/>
    <property type="match status" value="1"/>
</dbReference>
<gene>
    <name evidence="3" type="ORF">BpHYR1_023073</name>
</gene>
<keyword evidence="4" id="KW-1185">Reference proteome</keyword>
<dbReference type="OrthoDB" id="10051571at2759"/>
<evidence type="ECO:0000256" key="1">
    <source>
        <dbReference type="SAM" id="Coils"/>
    </source>
</evidence>
<feature type="compositionally biased region" description="Polar residues" evidence="2">
    <location>
        <begin position="149"/>
        <end position="162"/>
    </location>
</feature>
<feature type="region of interest" description="Disordered" evidence="2">
    <location>
        <begin position="142"/>
        <end position="173"/>
    </location>
</feature>
<dbReference type="AlphaFoldDB" id="A0A3M7PHX4"/>
<reference evidence="3 4" key="1">
    <citation type="journal article" date="2018" name="Sci. Rep.">
        <title>Genomic signatures of local adaptation to the degree of environmental predictability in rotifers.</title>
        <authorList>
            <person name="Franch-Gras L."/>
            <person name="Hahn C."/>
            <person name="Garcia-Roger E.M."/>
            <person name="Carmona M.J."/>
            <person name="Serra M."/>
            <person name="Gomez A."/>
        </authorList>
    </citation>
    <scope>NUCLEOTIDE SEQUENCE [LARGE SCALE GENOMIC DNA]</scope>
    <source>
        <strain evidence="3">HYR1</strain>
    </source>
</reference>
<sequence>MEHLKINVNGTDKLASGLNKDTTVQDLKFAMLYSCDSKFNPNTIDQYGLFEQWQSNERLLDSAVKMYKIIKTWKKMPGDQLSQVKFVIKKKFKASSELTSSSKPFKFCSLSPSVQKTWNLHLIQKNKTSYVRKQLGKLNQCMTEDENRSMSSIPSTAWSSANEDSDSDCEQDNRLTRKRYASIHRINRSRNCSVKRMTPQDQLKDYDQDHQRNKLEQIKKLKNKLQTIKSELTNSNVLETKEDDMTLLKTNTMQSLELELRRLCEMKCSRLSTSDSLSSFGSVDTGIGSAFSDDDGKFETLV</sequence>
<evidence type="ECO:0000256" key="2">
    <source>
        <dbReference type="SAM" id="MobiDB-lite"/>
    </source>
</evidence>
<comment type="caution">
    <text evidence="3">The sequence shown here is derived from an EMBL/GenBank/DDBJ whole genome shotgun (WGS) entry which is preliminary data.</text>
</comment>
<organism evidence="3 4">
    <name type="scientific">Brachionus plicatilis</name>
    <name type="common">Marine rotifer</name>
    <name type="synonym">Brachionus muelleri</name>
    <dbReference type="NCBI Taxonomy" id="10195"/>
    <lineage>
        <taxon>Eukaryota</taxon>
        <taxon>Metazoa</taxon>
        <taxon>Spiralia</taxon>
        <taxon>Gnathifera</taxon>
        <taxon>Rotifera</taxon>
        <taxon>Eurotatoria</taxon>
        <taxon>Monogononta</taxon>
        <taxon>Pseudotrocha</taxon>
        <taxon>Ploima</taxon>
        <taxon>Brachionidae</taxon>
        <taxon>Brachionus</taxon>
    </lineage>
</organism>
<protein>
    <submittedName>
        <fullName evidence="3">Uncharacterized protein</fullName>
    </submittedName>
</protein>
<dbReference type="Proteomes" id="UP000276133">
    <property type="component" value="Unassembled WGS sequence"/>
</dbReference>
<name>A0A3M7PHX4_BRAPC</name>
<dbReference type="EMBL" id="REGN01010590">
    <property type="protein sequence ID" value="RMZ98731.1"/>
    <property type="molecule type" value="Genomic_DNA"/>
</dbReference>
<evidence type="ECO:0000313" key="4">
    <source>
        <dbReference type="Proteomes" id="UP000276133"/>
    </source>
</evidence>
<dbReference type="InterPro" id="IPR029071">
    <property type="entry name" value="Ubiquitin-like_domsf"/>
</dbReference>
<keyword evidence="1" id="KW-0175">Coiled coil</keyword>
<evidence type="ECO:0000313" key="3">
    <source>
        <dbReference type="EMBL" id="RMZ98731.1"/>
    </source>
</evidence>
<proteinExistence type="predicted"/>
<feature type="coiled-coil region" evidence="1">
    <location>
        <begin position="211"/>
        <end position="238"/>
    </location>
</feature>
<dbReference type="SUPFAM" id="SSF54236">
    <property type="entry name" value="Ubiquitin-like"/>
    <property type="match status" value="1"/>
</dbReference>